<comment type="caution">
    <text evidence="3">The sequence shown here is derived from an EMBL/GenBank/DDBJ whole genome shotgun (WGS) entry which is preliminary data.</text>
</comment>
<evidence type="ECO:0000313" key="4">
    <source>
        <dbReference type="Proteomes" id="UP000283383"/>
    </source>
</evidence>
<dbReference type="STRING" id="62708.A0A420HLH9"/>
<keyword evidence="1" id="KW-0175">Coiled coil</keyword>
<dbReference type="AlphaFoldDB" id="A0A420HLH9"/>
<reference evidence="3 4" key="1">
    <citation type="journal article" date="2018" name="BMC Genomics">
        <title>Comparative genome analyses reveal sequence features reflecting distinct modes of host-adaptation between dicot and monocot powdery mildew.</title>
        <authorList>
            <person name="Wu Y."/>
            <person name="Ma X."/>
            <person name="Pan Z."/>
            <person name="Kale S.D."/>
            <person name="Song Y."/>
            <person name="King H."/>
            <person name="Zhang Q."/>
            <person name="Presley C."/>
            <person name="Deng X."/>
            <person name="Wei C.I."/>
            <person name="Xiao S."/>
        </authorList>
    </citation>
    <scope>NUCLEOTIDE SEQUENCE [LARGE SCALE GENOMIC DNA]</scope>
    <source>
        <strain evidence="3">UMSG3</strain>
    </source>
</reference>
<sequence>MPSLLSKNVLRQLKTGNFLSKPCRDISTSCTSLQVRPEHPSYIDVPGQAPFQRPLRRRDIKGTLPSPRDVLKTRALRTPKNHPKFLLKTIPEPKAPKEAQNEFEAWKRRTAELRKKNLRESLVQLYKRKSERKDNLERMGIGGRNRRERLLNAPQREDERLTNPTVTLLNSKLQEGALPDPNRETRILEKAARVRAKEEAKTQARMDALHTLYMNARSFITTEKLLEARIQEIFKEEPFAKGNLDDNIWEVLGAPPTVRDLLKRYEGNSRVATEAYQSPAVIIGERMQVIAEELTGGKMELESSTPEPEPESESE</sequence>
<feature type="region of interest" description="Disordered" evidence="2">
    <location>
        <begin position="293"/>
        <end position="315"/>
    </location>
</feature>
<proteinExistence type="predicted"/>
<feature type="coiled-coil region" evidence="1">
    <location>
        <begin position="108"/>
        <end position="139"/>
    </location>
</feature>
<accession>A0A420HLH9</accession>
<dbReference type="InterPro" id="IPR058940">
    <property type="entry name" value="mS26_fungi"/>
</dbReference>
<protein>
    <submittedName>
        <fullName evidence="3">Uncharacterized protein</fullName>
    </submittedName>
</protein>
<dbReference type="CDD" id="cd23703">
    <property type="entry name" value="mS26_PET12"/>
    <property type="match status" value="1"/>
</dbReference>
<organism evidence="3 4">
    <name type="scientific">Golovinomyces cichoracearum</name>
    <dbReference type="NCBI Taxonomy" id="62708"/>
    <lineage>
        <taxon>Eukaryota</taxon>
        <taxon>Fungi</taxon>
        <taxon>Dikarya</taxon>
        <taxon>Ascomycota</taxon>
        <taxon>Pezizomycotina</taxon>
        <taxon>Leotiomycetes</taxon>
        <taxon>Erysiphales</taxon>
        <taxon>Erysiphaceae</taxon>
        <taxon>Golovinomyces</taxon>
    </lineage>
</organism>
<dbReference type="Pfam" id="PF26163">
    <property type="entry name" value="mS26"/>
    <property type="match status" value="1"/>
</dbReference>
<evidence type="ECO:0000256" key="1">
    <source>
        <dbReference type="SAM" id="Coils"/>
    </source>
</evidence>
<dbReference type="EMBL" id="MCBQ01018310">
    <property type="protein sequence ID" value="RKF58288.1"/>
    <property type="molecule type" value="Genomic_DNA"/>
</dbReference>
<evidence type="ECO:0000313" key="3">
    <source>
        <dbReference type="EMBL" id="RKF58288.1"/>
    </source>
</evidence>
<name>A0A420HLH9_9PEZI</name>
<dbReference type="Proteomes" id="UP000283383">
    <property type="component" value="Unassembled WGS sequence"/>
</dbReference>
<evidence type="ECO:0000256" key="2">
    <source>
        <dbReference type="SAM" id="MobiDB-lite"/>
    </source>
</evidence>
<keyword evidence="4" id="KW-1185">Reference proteome</keyword>
<gene>
    <name evidence="3" type="ORF">GcM3_183033</name>
</gene>